<feature type="chain" id="PRO_5043780109" evidence="4">
    <location>
        <begin position="27"/>
        <end position="319"/>
    </location>
</feature>
<evidence type="ECO:0000313" key="7">
    <source>
        <dbReference type="Proteomes" id="UP000433737"/>
    </source>
</evidence>
<dbReference type="InterPro" id="IPR001638">
    <property type="entry name" value="Solute-binding_3/MltF_N"/>
</dbReference>
<dbReference type="Gene3D" id="3.40.190.10">
    <property type="entry name" value="Periplasmic binding protein-like II"/>
    <property type="match status" value="2"/>
</dbReference>
<feature type="signal peptide" evidence="4">
    <location>
        <begin position="1"/>
        <end position="26"/>
    </location>
</feature>
<evidence type="ECO:0000256" key="4">
    <source>
        <dbReference type="SAM" id="SignalP"/>
    </source>
</evidence>
<sequence>MNQQIRRAVSAVALSVAIGSMMVAQAEETPVAIGISGWTGFAPLTLADKAGIFKKHGLAAEVKMIPQSSRHLAVASGTIQCAATTVETYISWNAAGVPIKQIVQLDKSYGADGLAVRGGINSISDLRGKVVGVDAPGTSPYFALAWILDKNGMTMKDVRLATLSPQAAAQAFTAGRNDAAMSYEPYLSAIRKQPAAGKIIATTLDYPMVMDTLGCTPTFLKAHPQAAKALVESYFDALEMIKQQPEKSYQIMGAAVKSSGKEFAESASYLRWQGREENRAFFNGGIQSFSDEAGKLLLRAGVIKTVPDINSLYDASFVQ</sequence>
<dbReference type="PANTHER" id="PTHR30024:SF47">
    <property type="entry name" value="TAURINE-BINDING PERIPLASMIC PROTEIN"/>
    <property type="match status" value="1"/>
</dbReference>
<accession>A0AAX3J359</accession>
<comment type="caution">
    <text evidence="6">The sequence shown here is derived from an EMBL/GenBank/DDBJ whole genome shotgun (WGS) entry which is preliminary data.</text>
</comment>
<dbReference type="AlphaFoldDB" id="A0AAX3J359"/>
<dbReference type="EMBL" id="CABWMH010000007">
    <property type="protein sequence ID" value="VXB47079.1"/>
    <property type="molecule type" value="Genomic_DNA"/>
</dbReference>
<dbReference type="SMART" id="SM00062">
    <property type="entry name" value="PBPb"/>
    <property type="match status" value="1"/>
</dbReference>
<dbReference type="SUPFAM" id="SSF53850">
    <property type="entry name" value="Periplasmic binding protein-like II"/>
    <property type="match status" value="1"/>
</dbReference>
<name>A0AAX3J359_9GAMM</name>
<reference evidence="6 7" key="1">
    <citation type="submission" date="2019-10" db="EMBL/GenBank/DDBJ databases">
        <authorList>
            <person name="Karimi E."/>
        </authorList>
    </citation>
    <scope>NUCLEOTIDE SEQUENCE [LARGE SCALE GENOMIC DNA]</scope>
    <source>
        <strain evidence="6">Pantoea sp. 111</strain>
    </source>
</reference>
<protein>
    <submittedName>
        <fullName evidence="6">ABC transporter permease</fullName>
    </submittedName>
</protein>
<evidence type="ECO:0000256" key="2">
    <source>
        <dbReference type="ARBA" id="ARBA00010742"/>
    </source>
</evidence>
<evidence type="ECO:0000256" key="3">
    <source>
        <dbReference type="ARBA" id="ARBA00022729"/>
    </source>
</evidence>
<feature type="domain" description="Solute-binding protein family 3/N-terminal" evidence="5">
    <location>
        <begin position="30"/>
        <end position="238"/>
    </location>
</feature>
<keyword evidence="3 4" id="KW-0732">Signal</keyword>
<evidence type="ECO:0000259" key="5">
    <source>
        <dbReference type="SMART" id="SM00062"/>
    </source>
</evidence>
<gene>
    <name evidence="6" type="ORF">PANT111_150012</name>
</gene>
<dbReference type="CDD" id="cd13563">
    <property type="entry name" value="PBP2_SsuA_like_6"/>
    <property type="match status" value="1"/>
</dbReference>
<comment type="similarity">
    <text evidence="2">Belongs to the bacterial solute-binding protein SsuA/TauA family.</text>
</comment>
<dbReference type="Proteomes" id="UP000433737">
    <property type="component" value="Unassembled WGS sequence"/>
</dbReference>
<evidence type="ECO:0000313" key="6">
    <source>
        <dbReference type="EMBL" id="VXB47079.1"/>
    </source>
</evidence>
<evidence type="ECO:0000256" key="1">
    <source>
        <dbReference type="ARBA" id="ARBA00004418"/>
    </source>
</evidence>
<organism evidence="6 7">
    <name type="scientific">Pantoea brenneri</name>
    <dbReference type="NCBI Taxonomy" id="472694"/>
    <lineage>
        <taxon>Bacteria</taxon>
        <taxon>Pseudomonadati</taxon>
        <taxon>Pseudomonadota</taxon>
        <taxon>Gammaproteobacteria</taxon>
        <taxon>Enterobacterales</taxon>
        <taxon>Erwiniaceae</taxon>
        <taxon>Pantoea</taxon>
    </lineage>
</organism>
<dbReference type="PANTHER" id="PTHR30024">
    <property type="entry name" value="ALIPHATIC SULFONATES-BINDING PROTEIN-RELATED"/>
    <property type="match status" value="1"/>
</dbReference>
<dbReference type="GO" id="GO:0042918">
    <property type="term" value="P:alkanesulfonate transmembrane transport"/>
    <property type="evidence" value="ECO:0007669"/>
    <property type="project" value="TreeGrafter"/>
</dbReference>
<comment type="subcellular location">
    <subcellularLocation>
        <location evidence="1">Periplasm</location>
    </subcellularLocation>
</comment>
<dbReference type="GO" id="GO:0042597">
    <property type="term" value="C:periplasmic space"/>
    <property type="evidence" value="ECO:0007669"/>
    <property type="project" value="UniProtKB-SubCell"/>
</dbReference>
<dbReference type="Pfam" id="PF09084">
    <property type="entry name" value="NMT1"/>
    <property type="match status" value="1"/>
</dbReference>
<dbReference type="InterPro" id="IPR015168">
    <property type="entry name" value="SsuA/THI5"/>
</dbReference>
<proteinExistence type="inferred from homology"/>